<evidence type="ECO:0000313" key="1">
    <source>
        <dbReference type="EMBL" id="CNE63668.1"/>
    </source>
</evidence>
<organism evidence="1 2">
    <name type="scientific">Yersinia kristensenii</name>
    <dbReference type="NCBI Taxonomy" id="28152"/>
    <lineage>
        <taxon>Bacteria</taxon>
        <taxon>Pseudomonadati</taxon>
        <taxon>Pseudomonadota</taxon>
        <taxon>Gammaproteobacteria</taxon>
        <taxon>Enterobacterales</taxon>
        <taxon>Yersiniaceae</taxon>
        <taxon>Yersinia</taxon>
    </lineage>
</organism>
<gene>
    <name evidence="1" type="ORF">ERS008491_01825</name>
</gene>
<protein>
    <submittedName>
        <fullName evidence="1">Uncharacterized protein</fullName>
    </submittedName>
</protein>
<evidence type="ECO:0000313" key="2">
    <source>
        <dbReference type="Proteomes" id="UP000045824"/>
    </source>
</evidence>
<dbReference type="Proteomes" id="UP000045824">
    <property type="component" value="Unassembled WGS sequence"/>
</dbReference>
<dbReference type="EMBL" id="CPYI01000006">
    <property type="protein sequence ID" value="CNE63668.1"/>
    <property type="molecule type" value="Genomic_DNA"/>
</dbReference>
<reference evidence="1 2" key="1">
    <citation type="submission" date="2015-03" db="EMBL/GenBank/DDBJ databases">
        <authorList>
            <person name="Murphy D."/>
        </authorList>
    </citation>
    <scope>NUCLEOTIDE SEQUENCE [LARGE SCALE GENOMIC DNA]</scope>
    <source>
        <strain evidence="1 2">FCF326</strain>
    </source>
</reference>
<accession>A0A0T9L6V5</accession>
<dbReference type="AlphaFoldDB" id="A0A0T9L6V5"/>
<name>A0A0T9L6V5_YERKR</name>
<proteinExistence type="predicted"/>
<sequence>MLSVIILADKSINPFYGQYLRIIIILLIDQI</sequence>